<evidence type="ECO:0000313" key="3">
    <source>
        <dbReference type="Proteomes" id="UP001157418"/>
    </source>
</evidence>
<proteinExistence type="predicted"/>
<accession>A0AAU9NPR3</accession>
<reference evidence="2 3" key="1">
    <citation type="submission" date="2022-01" db="EMBL/GenBank/DDBJ databases">
        <authorList>
            <person name="Xiong W."/>
            <person name="Schranz E."/>
        </authorList>
    </citation>
    <scope>NUCLEOTIDE SEQUENCE [LARGE SCALE GENOMIC DNA]</scope>
</reference>
<comment type="caution">
    <text evidence="2">The sequence shown here is derived from an EMBL/GenBank/DDBJ whole genome shotgun (WGS) entry which is preliminary data.</text>
</comment>
<dbReference type="EMBL" id="CAKMRJ010005194">
    <property type="protein sequence ID" value="CAH1439689.1"/>
    <property type="molecule type" value="Genomic_DNA"/>
</dbReference>
<sequence>MYITVLHAVTLISSTQQPISTVSLLASLLNVSAPPPSPPDSGNITHQHHVQPPSGPATLQPTSASVVARDQMETFTSSNRGYQAELNVVTYFQKIHEIEEDKSKFRILLMISCLPEFWAACTRAYYI</sequence>
<dbReference type="AlphaFoldDB" id="A0AAU9NPR3"/>
<gene>
    <name evidence="2" type="ORF">LVIROSA_LOCUS25869</name>
</gene>
<keyword evidence="3" id="KW-1185">Reference proteome</keyword>
<protein>
    <submittedName>
        <fullName evidence="2">Uncharacterized protein</fullName>
    </submittedName>
</protein>
<name>A0AAU9NPR3_9ASTR</name>
<dbReference type="Proteomes" id="UP001157418">
    <property type="component" value="Unassembled WGS sequence"/>
</dbReference>
<organism evidence="2 3">
    <name type="scientific">Lactuca virosa</name>
    <dbReference type="NCBI Taxonomy" id="75947"/>
    <lineage>
        <taxon>Eukaryota</taxon>
        <taxon>Viridiplantae</taxon>
        <taxon>Streptophyta</taxon>
        <taxon>Embryophyta</taxon>
        <taxon>Tracheophyta</taxon>
        <taxon>Spermatophyta</taxon>
        <taxon>Magnoliopsida</taxon>
        <taxon>eudicotyledons</taxon>
        <taxon>Gunneridae</taxon>
        <taxon>Pentapetalae</taxon>
        <taxon>asterids</taxon>
        <taxon>campanulids</taxon>
        <taxon>Asterales</taxon>
        <taxon>Asteraceae</taxon>
        <taxon>Cichorioideae</taxon>
        <taxon>Cichorieae</taxon>
        <taxon>Lactucinae</taxon>
        <taxon>Lactuca</taxon>
    </lineage>
</organism>
<evidence type="ECO:0000256" key="1">
    <source>
        <dbReference type="SAM" id="MobiDB-lite"/>
    </source>
</evidence>
<evidence type="ECO:0000313" key="2">
    <source>
        <dbReference type="EMBL" id="CAH1439689.1"/>
    </source>
</evidence>
<feature type="region of interest" description="Disordered" evidence="1">
    <location>
        <begin position="33"/>
        <end position="61"/>
    </location>
</feature>